<gene>
    <name evidence="1" type="ORF">A5880_002525</name>
</gene>
<organism evidence="1">
    <name type="scientific">Candidatus Enterococcus mansonii</name>
    <dbReference type="NCBI Taxonomy" id="1834181"/>
    <lineage>
        <taxon>Bacteria</taxon>
        <taxon>Bacillati</taxon>
        <taxon>Bacillota</taxon>
        <taxon>Bacilli</taxon>
        <taxon>Lactobacillales</taxon>
        <taxon>Enterococcaceae</taxon>
        <taxon>Enterococcus</taxon>
    </lineage>
</organism>
<dbReference type="AlphaFoldDB" id="A0A242CDE0"/>
<comment type="caution">
    <text evidence="1">The sequence shown here is derived from an EMBL/GenBank/DDBJ whole genome shotgun (WGS) entry which is preliminary data.</text>
</comment>
<sequence length="39" mass="4773">MCIRDSMLTYQKATYYFGKLKFSILRNMVIQKVIDKIRR</sequence>
<dbReference type="STRING" id="1834181.A5880_002525"/>
<dbReference type="EMBL" id="NGLE01000003">
    <property type="protein sequence ID" value="OTO08255.1"/>
    <property type="molecule type" value="Genomic_DNA"/>
</dbReference>
<evidence type="ECO:0000313" key="1">
    <source>
        <dbReference type="EMBL" id="OTO08255.1"/>
    </source>
</evidence>
<protein>
    <submittedName>
        <fullName evidence="1">Uncharacterized protein</fullName>
    </submittedName>
</protein>
<proteinExistence type="predicted"/>
<name>A0A242CDE0_9ENTE</name>
<accession>A0A242CDE0</accession>
<reference evidence="1" key="1">
    <citation type="submission" date="2017-05" db="EMBL/GenBank/DDBJ databases">
        <title>The Genome Sequence of Enterococcus sp. 4G2_DIV0659.</title>
        <authorList>
            <consortium name="The Broad Institute Genomics Platform"/>
            <consortium name="The Broad Institute Genomic Center for Infectious Diseases"/>
            <person name="Earl A."/>
            <person name="Manson A."/>
            <person name="Schwartman J."/>
            <person name="Gilmore M."/>
            <person name="Abouelleil A."/>
            <person name="Cao P."/>
            <person name="Chapman S."/>
            <person name="Cusick C."/>
            <person name="Shea T."/>
            <person name="Young S."/>
            <person name="Neafsey D."/>
            <person name="Nusbaum C."/>
            <person name="Birren B."/>
        </authorList>
    </citation>
    <scope>NUCLEOTIDE SEQUENCE [LARGE SCALE GENOMIC DNA]</scope>
    <source>
        <strain evidence="1">4G2_DIV0659</strain>
    </source>
</reference>